<evidence type="ECO:0000256" key="3">
    <source>
        <dbReference type="ARBA" id="ARBA00023002"/>
    </source>
</evidence>
<dbReference type="PRINTS" id="PR00081">
    <property type="entry name" value="GDHRDH"/>
</dbReference>
<organism evidence="5 6">
    <name type="scientific">Crucibulum laeve</name>
    <dbReference type="NCBI Taxonomy" id="68775"/>
    <lineage>
        <taxon>Eukaryota</taxon>
        <taxon>Fungi</taxon>
        <taxon>Dikarya</taxon>
        <taxon>Basidiomycota</taxon>
        <taxon>Agaricomycotina</taxon>
        <taxon>Agaricomycetes</taxon>
        <taxon>Agaricomycetidae</taxon>
        <taxon>Agaricales</taxon>
        <taxon>Agaricineae</taxon>
        <taxon>Nidulariaceae</taxon>
        <taxon>Crucibulum</taxon>
    </lineage>
</organism>
<dbReference type="Proteomes" id="UP000308652">
    <property type="component" value="Unassembled WGS sequence"/>
</dbReference>
<keyword evidence="6" id="KW-1185">Reference proteome</keyword>
<dbReference type="PANTHER" id="PTHR24320:SF236">
    <property type="entry name" value="SHORT-CHAIN DEHYDROGENASE-RELATED"/>
    <property type="match status" value="1"/>
</dbReference>
<dbReference type="InterPro" id="IPR002347">
    <property type="entry name" value="SDR_fam"/>
</dbReference>
<evidence type="ECO:0000313" key="6">
    <source>
        <dbReference type="Proteomes" id="UP000308652"/>
    </source>
</evidence>
<name>A0A5C3LIF6_9AGAR</name>
<dbReference type="AlphaFoldDB" id="A0A5C3LIF6"/>
<dbReference type="Gene3D" id="3.40.50.720">
    <property type="entry name" value="NAD(P)-binding Rossmann-like Domain"/>
    <property type="match status" value="1"/>
</dbReference>
<dbReference type="EMBL" id="ML213661">
    <property type="protein sequence ID" value="TFK32879.1"/>
    <property type="molecule type" value="Genomic_DNA"/>
</dbReference>
<reference evidence="5 6" key="1">
    <citation type="journal article" date="2019" name="Nat. Ecol. Evol.">
        <title>Megaphylogeny resolves global patterns of mushroom evolution.</title>
        <authorList>
            <person name="Varga T."/>
            <person name="Krizsan K."/>
            <person name="Foldi C."/>
            <person name="Dima B."/>
            <person name="Sanchez-Garcia M."/>
            <person name="Sanchez-Ramirez S."/>
            <person name="Szollosi G.J."/>
            <person name="Szarkandi J.G."/>
            <person name="Papp V."/>
            <person name="Albert L."/>
            <person name="Andreopoulos W."/>
            <person name="Angelini C."/>
            <person name="Antonin V."/>
            <person name="Barry K.W."/>
            <person name="Bougher N.L."/>
            <person name="Buchanan P."/>
            <person name="Buyck B."/>
            <person name="Bense V."/>
            <person name="Catcheside P."/>
            <person name="Chovatia M."/>
            <person name="Cooper J."/>
            <person name="Damon W."/>
            <person name="Desjardin D."/>
            <person name="Finy P."/>
            <person name="Geml J."/>
            <person name="Haridas S."/>
            <person name="Hughes K."/>
            <person name="Justo A."/>
            <person name="Karasinski D."/>
            <person name="Kautmanova I."/>
            <person name="Kiss B."/>
            <person name="Kocsube S."/>
            <person name="Kotiranta H."/>
            <person name="LaButti K.M."/>
            <person name="Lechner B.E."/>
            <person name="Liimatainen K."/>
            <person name="Lipzen A."/>
            <person name="Lukacs Z."/>
            <person name="Mihaltcheva S."/>
            <person name="Morgado L.N."/>
            <person name="Niskanen T."/>
            <person name="Noordeloos M.E."/>
            <person name="Ohm R.A."/>
            <person name="Ortiz-Santana B."/>
            <person name="Ovrebo C."/>
            <person name="Racz N."/>
            <person name="Riley R."/>
            <person name="Savchenko A."/>
            <person name="Shiryaev A."/>
            <person name="Soop K."/>
            <person name="Spirin V."/>
            <person name="Szebenyi C."/>
            <person name="Tomsovsky M."/>
            <person name="Tulloss R.E."/>
            <person name="Uehling J."/>
            <person name="Grigoriev I.V."/>
            <person name="Vagvolgyi C."/>
            <person name="Papp T."/>
            <person name="Martin F.M."/>
            <person name="Miettinen O."/>
            <person name="Hibbett D.S."/>
            <person name="Nagy L.G."/>
        </authorList>
    </citation>
    <scope>NUCLEOTIDE SEQUENCE [LARGE SCALE GENOMIC DNA]</scope>
    <source>
        <strain evidence="5 6">CBS 166.37</strain>
    </source>
</reference>
<comment type="similarity">
    <text evidence="1 4">Belongs to the short-chain dehydrogenases/reductases (SDR) family.</text>
</comment>
<accession>A0A5C3LIF6</accession>
<evidence type="ECO:0000256" key="2">
    <source>
        <dbReference type="ARBA" id="ARBA00022857"/>
    </source>
</evidence>
<evidence type="ECO:0000313" key="5">
    <source>
        <dbReference type="EMBL" id="TFK32879.1"/>
    </source>
</evidence>
<proteinExistence type="inferred from homology"/>
<dbReference type="SUPFAM" id="SSF51735">
    <property type="entry name" value="NAD(P)-binding Rossmann-fold domains"/>
    <property type="match status" value="1"/>
</dbReference>
<protein>
    <recommendedName>
        <fullName evidence="7">NAD(P)-binding protein</fullName>
    </recommendedName>
</protein>
<dbReference type="GO" id="GO:0016491">
    <property type="term" value="F:oxidoreductase activity"/>
    <property type="evidence" value="ECO:0007669"/>
    <property type="project" value="UniProtKB-KW"/>
</dbReference>
<dbReference type="Pfam" id="PF00106">
    <property type="entry name" value="adh_short"/>
    <property type="match status" value="1"/>
</dbReference>
<gene>
    <name evidence="5" type="ORF">BDQ12DRAFT_739138</name>
</gene>
<dbReference type="PANTHER" id="PTHR24320">
    <property type="entry name" value="RETINOL DEHYDROGENASE"/>
    <property type="match status" value="1"/>
</dbReference>
<dbReference type="STRING" id="68775.A0A5C3LIF6"/>
<evidence type="ECO:0008006" key="7">
    <source>
        <dbReference type="Google" id="ProtNLM"/>
    </source>
</evidence>
<keyword evidence="2" id="KW-0521">NADP</keyword>
<keyword evidence="3" id="KW-0560">Oxidoreductase</keyword>
<dbReference type="OrthoDB" id="191139at2759"/>
<dbReference type="PRINTS" id="PR00080">
    <property type="entry name" value="SDRFAMILY"/>
</dbReference>
<evidence type="ECO:0000256" key="4">
    <source>
        <dbReference type="RuleBase" id="RU000363"/>
    </source>
</evidence>
<dbReference type="InterPro" id="IPR036291">
    <property type="entry name" value="NAD(P)-bd_dom_sf"/>
</dbReference>
<evidence type="ECO:0000256" key="1">
    <source>
        <dbReference type="ARBA" id="ARBA00006484"/>
    </source>
</evidence>
<sequence>MGVWAVVQQSFPSKPEWSTDQIPDLTGKVVIVTGGNTGIGKETVKVLLQHNAKVYLAARNEKKAIQAIRDLKNETGKEAYFLQLDLADLKVVKAAAEEFLSKENDLHILFNNGGVMTAPVPMITAQGYDLQFGTNVLGHFYFTQLLLPALLSGAKTSSDGTARVVNTASAAQEFINHIDFNTLKDGPARRKKLTHTLYAESKLATVIFTNELARRYGSQGIISTSMNPGNIVSELQRHLDIVGRALSHYLLYPTPYGALTQLYAGTSPEGKHLNGKYLVPFARVGKSPPAGEDTELGAELWRWMEAEVQNI</sequence>